<evidence type="ECO:0000313" key="2">
    <source>
        <dbReference type="Proteomes" id="UP001374584"/>
    </source>
</evidence>
<protein>
    <submittedName>
        <fullName evidence="1">Uncharacterized protein</fullName>
    </submittedName>
</protein>
<evidence type="ECO:0000313" key="1">
    <source>
        <dbReference type="EMBL" id="KAK7343087.1"/>
    </source>
</evidence>
<comment type="caution">
    <text evidence="1">The sequence shown here is derived from an EMBL/GenBank/DDBJ whole genome shotgun (WGS) entry which is preliminary data.</text>
</comment>
<dbReference type="SUPFAM" id="SSF52058">
    <property type="entry name" value="L domain-like"/>
    <property type="match status" value="1"/>
</dbReference>
<accession>A0AAN9M0G6</accession>
<dbReference type="Proteomes" id="UP001374584">
    <property type="component" value="Unassembled WGS sequence"/>
</dbReference>
<gene>
    <name evidence="1" type="ORF">VNO80_26050</name>
</gene>
<reference evidence="1 2" key="1">
    <citation type="submission" date="2024-01" db="EMBL/GenBank/DDBJ databases">
        <title>The genomes of 5 underutilized Papilionoideae crops provide insights into root nodulation and disease resistanc.</title>
        <authorList>
            <person name="Jiang F."/>
        </authorList>
    </citation>
    <scope>NUCLEOTIDE SEQUENCE [LARGE SCALE GENOMIC DNA]</scope>
    <source>
        <strain evidence="1">JINMINGXINNONG_FW02</strain>
        <tissue evidence="1">Leaves</tissue>
    </source>
</reference>
<dbReference type="AlphaFoldDB" id="A0AAN9M0G6"/>
<dbReference type="Gene3D" id="3.80.10.10">
    <property type="entry name" value="Ribonuclease Inhibitor"/>
    <property type="match status" value="1"/>
</dbReference>
<name>A0AAN9M0G6_PHACN</name>
<proteinExistence type="predicted"/>
<organism evidence="1 2">
    <name type="scientific">Phaseolus coccineus</name>
    <name type="common">Scarlet runner bean</name>
    <name type="synonym">Phaseolus multiflorus</name>
    <dbReference type="NCBI Taxonomy" id="3886"/>
    <lineage>
        <taxon>Eukaryota</taxon>
        <taxon>Viridiplantae</taxon>
        <taxon>Streptophyta</taxon>
        <taxon>Embryophyta</taxon>
        <taxon>Tracheophyta</taxon>
        <taxon>Spermatophyta</taxon>
        <taxon>Magnoliopsida</taxon>
        <taxon>eudicotyledons</taxon>
        <taxon>Gunneridae</taxon>
        <taxon>Pentapetalae</taxon>
        <taxon>rosids</taxon>
        <taxon>fabids</taxon>
        <taxon>Fabales</taxon>
        <taxon>Fabaceae</taxon>
        <taxon>Papilionoideae</taxon>
        <taxon>50 kb inversion clade</taxon>
        <taxon>NPAAA clade</taxon>
        <taxon>indigoferoid/millettioid clade</taxon>
        <taxon>Phaseoleae</taxon>
        <taxon>Phaseolus</taxon>
    </lineage>
</organism>
<dbReference type="EMBL" id="JAYMYR010000009">
    <property type="protein sequence ID" value="KAK7343087.1"/>
    <property type="molecule type" value="Genomic_DNA"/>
</dbReference>
<dbReference type="InterPro" id="IPR032675">
    <property type="entry name" value="LRR_dom_sf"/>
</dbReference>
<keyword evidence="2" id="KW-1185">Reference proteome</keyword>
<sequence length="424" mass="46655">MVATILTSNVSEPGLITAPDHFDCTQHNANISFLQSLADIIGHLFCLKTLDLSGTTVDNLPESIKNLSMMTLLKLDDCRKLVSLSELPPSLKILTAYNCTSLETVFCQLLVFEHMLQSCTPGLPKQYYPKQSEGGCVVFPGDHIRNDCGFHTGDSSITIPYLLLPELCGFICCVILSEGSIEGHFSCSIYQDSKQVGMDEGKLLHTSLISDHVAFLFVETCDHLSEIPFKFEFNYGQEEKFRIKECGVFPVAIGVRCSNAENGLESLVEVSNNESQLTEIGVDGSNNENGNEWEELLHVITSSPCMIRVWRLDGKPLSGNDLSIGQSSITKTRRFDAKPSSGNDSSTEQPCMVRVLRLDGKPLSGNDLSLGQSFISKIWRFDDKPSSGNDSSTEQPCMVRVLRLDGKPLSGHQSTQTFTAVVHQ</sequence>